<feature type="domain" description="CusB-like beta-barrel" evidence="5">
    <location>
        <begin position="307"/>
        <end position="378"/>
    </location>
</feature>
<organism evidence="8 9">
    <name type="scientific">Shewanella gaetbuli</name>
    <dbReference type="NCBI Taxonomy" id="220752"/>
    <lineage>
        <taxon>Bacteria</taxon>
        <taxon>Pseudomonadati</taxon>
        <taxon>Pseudomonadota</taxon>
        <taxon>Gammaproteobacteria</taxon>
        <taxon>Alteromonadales</taxon>
        <taxon>Shewanellaceae</taxon>
        <taxon>Shewanella</taxon>
    </lineage>
</organism>
<sequence length="460" mass="50742">MNIDYVDYKHAFLMAGLLIGLSSSSAAHAQTEQVNHEITIGVTTDSVEPESNHASQYQHAHHDDSSSMDLSYADEDNHQKHINLEDDEHAHVSASESEPHSPHEESLHNDDSQYNDKNAEEDEHQQGITLSPEKIALADIQIRAIQPEIQFSTVYAPAEVLVNGYSSYVVSPRTESVIISRHAALGEHVKKGQKLVTLFSEEMVQAQADYLIASTEWQRVKTLGNRIVSDSDSVQAKTAFKAAFGKLIAYGVTQAEINNISNNDVTSFGEYTLIAQRDGVVLQDDFIQGQRVDAGEAVMLLANEQQLWVEAKISPYKQLELTANAPAIVELDGQTYQASVIQESHTIDPVTRTRIIRLLVNNSDDSLHPGMFVKVHFQFATATKVIAVPEQALIRSPDGDWMVFVEDHPGEFQAVEVELGRALGSNREILGLANNTRVVTKGAFFVASEIAKGGFDPHNH</sequence>
<feature type="domain" description="CzcB-like barrel-sandwich hybrid" evidence="6">
    <location>
        <begin position="169"/>
        <end position="303"/>
    </location>
</feature>
<dbReference type="InterPro" id="IPR051909">
    <property type="entry name" value="MFP_Cation_Efflux"/>
</dbReference>
<dbReference type="InterPro" id="IPR006143">
    <property type="entry name" value="RND_pump_MFP"/>
</dbReference>
<keyword evidence="4" id="KW-0732">Signal</keyword>
<dbReference type="RefSeq" id="WP_248996152.1">
    <property type="nucleotide sequence ID" value="NZ_JAKIKP010000009.1"/>
</dbReference>
<evidence type="ECO:0000256" key="2">
    <source>
        <dbReference type="ARBA" id="ARBA00022448"/>
    </source>
</evidence>
<dbReference type="NCBIfam" id="TIGR01730">
    <property type="entry name" value="RND_mfp"/>
    <property type="match status" value="1"/>
</dbReference>
<dbReference type="SUPFAM" id="SSF111369">
    <property type="entry name" value="HlyD-like secretion proteins"/>
    <property type="match status" value="1"/>
</dbReference>
<dbReference type="GO" id="GO:0060003">
    <property type="term" value="P:copper ion export"/>
    <property type="evidence" value="ECO:0007669"/>
    <property type="project" value="TreeGrafter"/>
</dbReference>
<proteinExistence type="inferred from homology"/>
<dbReference type="GO" id="GO:0015679">
    <property type="term" value="P:plasma membrane copper ion transport"/>
    <property type="evidence" value="ECO:0007669"/>
    <property type="project" value="TreeGrafter"/>
</dbReference>
<feature type="region of interest" description="Disordered" evidence="3">
    <location>
        <begin position="88"/>
        <end position="126"/>
    </location>
</feature>
<dbReference type="Pfam" id="PF25975">
    <property type="entry name" value="CzcB_C"/>
    <property type="match status" value="1"/>
</dbReference>
<evidence type="ECO:0000259" key="7">
    <source>
        <dbReference type="Pfam" id="PF25975"/>
    </source>
</evidence>
<accession>A0A9X1ZM32</accession>
<gene>
    <name evidence="8" type="ORF">L2672_12290</name>
</gene>
<protein>
    <submittedName>
        <fullName evidence="8">Efflux RND transporter periplasmic adaptor subunit</fullName>
    </submittedName>
</protein>
<feature type="compositionally biased region" description="Basic and acidic residues" evidence="3">
    <location>
        <begin position="88"/>
        <end position="111"/>
    </location>
</feature>
<dbReference type="Gene3D" id="2.40.420.20">
    <property type="match status" value="1"/>
</dbReference>
<dbReference type="AlphaFoldDB" id="A0A9X1ZM32"/>
<dbReference type="PANTHER" id="PTHR30097">
    <property type="entry name" value="CATION EFFLUX SYSTEM PROTEIN CUSB"/>
    <property type="match status" value="1"/>
</dbReference>
<dbReference type="Pfam" id="PF25973">
    <property type="entry name" value="BSH_CzcB"/>
    <property type="match status" value="1"/>
</dbReference>
<keyword evidence="9" id="KW-1185">Reference proteome</keyword>
<feature type="domain" description="CzcB-like C-terminal circularly permuted SH3-like" evidence="7">
    <location>
        <begin position="386"/>
        <end position="445"/>
    </location>
</feature>
<name>A0A9X1ZM32_9GAMM</name>
<dbReference type="GO" id="GO:0046914">
    <property type="term" value="F:transition metal ion binding"/>
    <property type="evidence" value="ECO:0007669"/>
    <property type="project" value="TreeGrafter"/>
</dbReference>
<evidence type="ECO:0000256" key="1">
    <source>
        <dbReference type="ARBA" id="ARBA00009477"/>
    </source>
</evidence>
<evidence type="ECO:0000313" key="9">
    <source>
        <dbReference type="Proteomes" id="UP001139333"/>
    </source>
</evidence>
<dbReference type="GO" id="GO:0030288">
    <property type="term" value="C:outer membrane-bounded periplasmic space"/>
    <property type="evidence" value="ECO:0007669"/>
    <property type="project" value="TreeGrafter"/>
</dbReference>
<feature type="signal peptide" evidence="4">
    <location>
        <begin position="1"/>
        <end position="29"/>
    </location>
</feature>
<dbReference type="InterPro" id="IPR058647">
    <property type="entry name" value="BSH_CzcB-like"/>
</dbReference>
<dbReference type="Gene3D" id="2.40.30.170">
    <property type="match status" value="1"/>
</dbReference>
<dbReference type="InterPro" id="IPR058792">
    <property type="entry name" value="Beta-barrel_RND_2"/>
</dbReference>
<comment type="similarity">
    <text evidence="1">Belongs to the membrane fusion protein (MFP) (TC 8.A.1) family.</text>
</comment>
<feature type="region of interest" description="Disordered" evidence="3">
    <location>
        <begin position="47"/>
        <end position="71"/>
    </location>
</feature>
<evidence type="ECO:0000259" key="6">
    <source>
        <dbReference type="Pfam" id="PF25973"/>
    </source>
</evidence>
<feature type="chain" id="PRO_5040939566" evidence="4">
    <location>
        <begin position="30"/>
        <end position="460"/>
    </location>
</feature>
<dbReference type="GO" id="GO:0022857">
    <property type="term" value="F:transmembrane transporter activity"/>
    <property type="evidence" value="ECO:0007669"/>
    <property type="project" value="InterPro"/>
</dbReference>
<evidence type="ECO:0000256" key="3">
    <source>
        <dbReference type="SAM" id="MobiDB-lite"/>
    </source>
</evidence>
<evidence type="ECO:0000259" key="5">
    <source>
        <dbReference type="Pfam" id="PF25954"/>
    </source>
</evidence>
<reference evidence="8" key="1">
    <citation type="submission" date="2022-01" db="EMBL/GenBank/DDBJ databases">
        <title>Whole genome-based taxonomy of the Shewanellaceae.</title>
        <authorList>
            <person name="Martin-Rodriguez A.J."/>
        </authorList>
    </citation>
    <scope>NUCLEOTIDE SEQUENCE</scope>
    <source>
        <strain evidence="8">DSM 16422</strain>
    </source>
</reference>
<evidence type="ECO:0000256" key="4">
    <source>
        <dbReference type="SAM" id="SignalP"/>
    </source>
</evidence>
<dbReference type="PANTHER" id="PTHR30097:SF15">
    <property type="entry name" value="CATION EFFLUX SYSTEM PROTEIN CUSB"/>
    <property type="match status" value="1"/>
</dbReference>
<keyword evidence="2" id="KW-0813">Transport</keyword>
<dbReference type="EMBL" id="JAKIKP010000009">
    <property type="protein sequence ID" value="MCL1143472.1"/>
    <property type="molecule type" value="Genomic_DNA"/>
</dbReference>
<evidence type="ECO:0000313" key="8">
    <source>
        <dbReference type="EMBL" id="MCL1143472.1"/>
    </source>
</evidence>
<dbReference type="InterPro" id="IPR058649">
    <property type="entry name" value="CzcB_C"/>
</dbReference>
<comment type="caution">
    <text evidence="8">The sequence shown here is derived from an EMBL/GenBank/DDBJ whole genome shotgun (WGS) entry which is preliminary data.</text>
</comment>
<dbReference type="GO" id="GO:0016020">
    <property type="term" value="C:membrane"/>
    <property type="evidence" value="ECO:0007669"/>
    <property type="project" value="InterPro"/>
</dbReference>
<dbReference type="Pfam" id="PF25954">
    <property type="entry name" value="Beta-barrel_RND_2"/>
    <property type="match status" value="1"/>
</dbReference>
<dbReference type="Proteomes" id="UP001139333">
    <property type="component" value="Unassembled WGS sequence"/>
</dbReference>